<sequence length="55" mass="6089">MQDDHDNYADLCCSTCCVPCSLLCRFVFFPISDLKLLRMLANEGAAVLCSLQSLT</sequence>
<evidence type="ECO:0000313" key="2">
    <source>
        <dbReference type="Proteomes" id="UP000238479"/>
    </source>
</evidence>
<proteinExistence type="predicted"/>
<protein>
    <submittedName>
        <fullName evidence="1">Uncharacterized protein</fullName>
    </submittedName>
</protein>
<gene>
    <name evidence="1" type="ORF">RchiOBHm_Chr4g0405521</name>
</gene>
<accession>A0A2P6QU39</accession>
<dbReference type="Gramene" id="PRQ37700">
    <property type="protein sequence ID" value="PRQ37700"/>
    <property type="gene ID" value="RchiOBHm_Chr4g0405521"/>
</dbReference>
<dbReference type="Proteomes" id="UP000238479">
    <property type="component" value="Chromosome 4"/>
</dbReference>
<reference evidence="1 2" key="1">
    <citation type="journal article" date="2018" name="Nat. Genet.">
        <title>The Rosa genome provides new insights in the design of modern roses.</title>
        <authorList>
            <person name="Bendahmane M."/>
        </authorList>
    </citation>
    <scope>NUCLEOTIDE SEQUENCE [LARGE SCALE GENOMIC DNA]</scope>
    <source>
        <strain evidence="2">cv. Old Blush</strain>
    </source>
</reference>
<comment type="caution">
    <text evidence="1">The sequence shown here is derived from an EMBL/GenBank/DDBJ whole genome shotgun (WGS) entry which is preliminary data.</text>
</comment>
<dbReference type="EMBL" id="PDCK01000042">
    <property type="protein sequence ID" value="PRQ37700.1"/>
    <property type="molecule type" value="Genomic_DNA"/>
</dbReference>
<organism evidence="1 2">
    <name type="scientific">Rosa chinensis</name>
    <name type="common">China rose</name>
    <dbReference type="NCBI Taxonomy" id="74649"/>
    <lineage>
        <taxon>Eukaryota</taxon>
        <taxon>Viridiplantae</taxon>
        <taxon>Streptophyta</taxon>
        <taxon>Embryophyta</taxon>
        <taxon>Tracheophyta</taxon>
        <taxon>Spermatophyta</taxon>
        <taxon>Magnoliopsida</taxon>
        <taxon>eudicotyledons</taxon>
        <taxon>Gunneridae</taxon>
        <taxon>Pentapetalae</taxon>
        <taxon>rosids</taxon>
        <taxon>fabids</taxon>
        <taxon>Rosales</taxon>
        <taxon>Rosaceae</taxon>
        <taxon>Rosoideae</taxon>
        <taxon>Rosoideae incertae sedis</taxon>
        <taxon>Rosa</taxon>
    </lineage>
</organism>
<keyword evidence="2" id="KW-1185">Reference proteome</keyword>
<dbReference type="AlphaFoldDB" id="A0A2P6QU39"/>
<evidence type="ECO:0000313" key="1">
    <source>
        <dbReference type="EMBL" id="PRQ37700.1"/>
    </source>
</evidence>
<name>A0A2P6QU39_ROSCH</name>